<organism evidence="10 11">
    <name type="scientific">Thermogemmatispora tikiterensis</name>
    <dbReference type="NCBI Taxonomy" id="1825093"/>
    <lineage>
        <taxon>Bacteria</taxon>
        <taxon>Bacillati</taxon>
        <taxon>Chloroflexota</taxon>
        <taxon>Ktedonobacteria</taxon>
        <taxon>Thermogemmatisporales</taxon>
        <taxon>Thermogemmatisporaceae</taxon>
        <taxon>Thermogemmatispora</taxon>
    </lineage>
</organism>
<dbReference type="Gene3D" id="1.10.3720.10">
    <property type="entry name" value="MetI-like"/>
    <property type="match status" value="1"/>
</dbReference>
<dbReference type="Pfam" id="PF12911">
    <property type="entry name" value="OppC_N"/>
    <property type="match status" value="1"/>
</dbReference>
<keyword evidence="6 7" id="KW-0472">Membrane</keyword>
<dbReference type="RefSeq" id="WP_223258187.1">
    <property type="nucleotide sequence ID" value="NZ_MCIF01000002.1"/>
</dbReference>
<proteinExistence type="inferred from homology"/>
<evidence type="ECO:0000256" key="6">
    <source>
        <dbReference type="ARBA" id="ARBA00023136"/>
    </source>
</evidence>
<dbReference type="AlphaFoldDB" id="A0A328VAR2"/>
<evidence type="ECO:0000256" key="5">
    <source>
        <dbReference type="ARBA" id="ARBA00022989"/>
    </source>
</evidence>
<dbReference type="CDD" id="cd06261">
    <property type="entry name" value="TM_PBP2"/>
    <property type="match status" value="1"/>
</dbReference>
<dbReference type="GO" id="GO:0071916">
    <property type="term" value="F:dipeptide transmembrane transporter activity"/>
    <property type="evidence" value="ECO:0007669"/>
    <property type="project" value="TreeGrafter"/>
</dbReference>
<dbReference type="InterPro" id="IPR050366">
    <property type="entry name" value="BP-dependent_transpt_permease"/>
</dbReference>
<dbReference type="PANTHER" id="PTHR43386:SF1">
    <property type="entry name" value="D,D-DIPEPTIDE TRANSPORT SYSTEM PERMEASE PROTEIN DDPC-RELATED"/>
    <property type="match status" value="1"/>
</dbReference>
<keyword evidence="3" id="KW-1003">Cell membrane</keyword>
<evidence type="ECO:0000256" key="3">
    <source>
        <dbReference type="ARBA" id="ARBA00022475"/>
    </source>
</evidence>
<keyword evidence="5 7" id="KW-1133">Transmembrane helix</keyword>
<feature type="transmembrane region" description="Helical" evidence="7">
    <location>
        <begin position="159"/>
        <end position="183"/>
    </location>
</feature>
<dbReference type="InterPro" id="IPR035906">
    <property type="entry name" value="MetI-like_sf"/>
</dbReference>
<gene>
    <name evidence="10" type="ORF">A4R35_04115</name>
</gene>
<dbReference type="PROSITE" id="PS50928">
    <property type="entry name" value="ABC_TM1"/>
    <property type="match status" value="1"/>
</dbReference>
<comment type="similarity">
    <text evidence="7">Belongs to the binding-protein-dependent transport system permease family.</text>
</comment>
<dbReference type="SUPFAM" id="SSF161098">
    <property type="entry name" value="MetI-like"/>
    <property type="match status" value="1"/>
</dbReference>
<dbReference type="Proteomes" id="UP000248706">
    <property type="component" value="Unassembled WGS sequence"/>
</dbReference>
<keyword evidence="2 7" id="KW-0813">Transport</keyword>
<dbReference type="InterPro" id="IPR025966">
    <property type="entry name" value="OppC_N"/>
</dbReference>
<dbReference type="PANTHER" id="PTHR43386">
    <property type="entry name" value="OLIGOPEPTIDE TRANSPORT SYSTEM PERMEASE PROTEIN APPC"/>
    <property type="match status" value="1"/>
</dbReference>
<comment type="subcellular location">
    <subcellularLocation>
        <location evidence="1 7">Cell membrane</location>
        <topology evidence="1 7">Multi-pass membrane protein</topology>
    </subcellularLocation>
</comment>
<keyword evidence="11" id="KW-1185">Reference proteome</keyword>
<protein>
    <submittedName>
        <fullName evidence="10">Peptide ABC transporter permease</fullName>
    </submittedName>
</protein>
<evidence type="ECO:0000256" key="4">
    <source>
        <dbReference type="ARBA" id="ARBA00022692"/>
    </source>
</evidence>
<evidence type="ECO:0000256" key="7">
    <source>
        <dbReference type="RuleBase" id="RU363032"/>
    </source>
</evidence>
<reference evidence="10 11" key="1">
    <citation type="submission" date="2016-08" db="EMBL/GenBank/DDBJ databases">
        <title>Analysis of Carbohydrate Active Enzymes in Thermogemmatispora T81 Reveals Carbohydrate Degradation Ability.</title>
        <authorList>
            <person name="Tomazini A."/>
            <person name="Lal S."/>
            <person name="Stott M."/>
            <person name="Henrissat B."/>
            <person name="Polikarpov I."/>
            <person name="Sparling R."/>
            <person name="Levin D.B."/>
        </authorList>
    </citation>
    <scope>NUCLEOTIDE SEQUENCE [LARGE SCALE GENOMIC DNA]</scope>
    <source>
        <strain evidence="10 11">T81</strain>
    </source>
</reference>
<feature type="transmembrane region" description="Helical" evidence="7">
    <location>
        <begin position="295"/>
        <end position="319"/>
    </location>
</feature>
<dbReference type="InterPro" id="IPR000515">
    <property type="entry name" value="MetI-like"/>
</dbReference>
<dbReference type="EMBL" id="MCIF01000002">
    <property type="protein sequence ID" value="RAQ94708.1"/>
    <property type="molecule type" value="Genomic_DNA"/>
</dbReference>
<feature type="transmembrane region" description="Helical" evidence="7">
    <location>
        <begin position="189"/>
        <end position="207"/>
    </location>
</feature>
<evidence type="ECO:0000256" key="2">
    <source>
        <dbReference type="ARBA" id="ARBA00022448"/>
    </source>
</evidence>
<feature type="domain" description="ABC transmembrane type-1" evidence="9">
    <location>
        <begin position="128"/>
        <end position="316"/>
    </location>
</feature>
<evidence type="ECO:0000313" key="10">
    <source>
        <dbReference type="EMBL" id="RAQ94708.1"/>
    </source>
</evidence>
<sequence>MAMLPQSPEPAATSASELQPGARTGAALDAASTGAGKASPALAPTPVSERPWMSLWRIFTLNRKAMVGMCIVGFFFLVAIFGPFFIHTDPSALSNDVLVPPSPSHWLGTTQTGQDIFSQLVVGTRVSILWGLATGLVVTTISVLVGLCAGYLGGIVDEVLSLLINVFLVLPSFPLAVLLAAYVPFKGPLTVAAVITLTSWAYQARVLRAQTLSLRRRDFVEAARSSGESTWRIIFFEIFPNEIAIVAAGFVSTAIYVILAAAGLEFLGLGDVTVVDWGTMFYWAQNNDALLLGAWWWFAAPGLCIALLGAGLALINFGIDEVANPRLRSEARPSKRLLRQMLSRSAGTGVGSGTGTAPFGASRSLG</sequence>
<feature type="region of interest" description="Disordered" evidence="8">
    <location>
        <begin position="346"/>
        <end position="366"/>
    </location>
</feature>
<evidence type="ECO:0000313" key="11">
    <source>
        <dbReference type="Proteomes" id="UP000248706"/>
    </source>
</evidence>
<name>A0A328VAR2_9CHLR</name>
<keyword evidence="4 7" id="KW-0812">Transmembrane</keyword>
<evidence type="ECO:0000256" key="8">
    <source>
        <dbReference type="SAM" id="MobiDB-lite"/>
    </source>
</evidence>
<feature type="region of interest" description="Disordered" evidence="8">
    <location>
        <begin position="1"/>
        <end position="45"/>
    </location>
</feature>
<dbReference type="Pfam" id="PF00528">
    <property type="entry name" value="BPD_transp_1"/>
    <property type="match status" value="1"/>
</dbReference>
<accession>A0A328VAR2</accession>
<dbReference type="GO" id="GO:0005886">
    <property type="term" value="C:plasma membrane"/>
    <property type="evidence" value="ECO:0007669"/>
    <property type="project" value="UniProtKB-SubCell"/>
</dbReference>
<evidence type="ECO:0000256" key="1">
    <source>
        <dbReference type="ARBA" id="ARBA00004651"/>
    </source>
</evidence>
<evidence type="ECO:0000259" key="9">
    <source>
        <dbReference type="PROSITE" id="PS50928"/>
    </source>
</evidence>
<feature type="transmembrane region" description="Helical" evidence="7">
    <location>
        <begin position="65"/>
        <end position="86"/>
    </location>
</feature>
<comment type="caution">
    <text evidence="10">The sequence shown here is derived from an EMBL/GenBank/DDBJ whole genome shotgun (WGS) entry which is preliminary data.</text>
</comment>
<feature type="transmembrane region" description="Helical" evidence="7">
    <location>
        <begin position="243"/>
        <end position="264"/>
    </location>
</feature>
<feature type="transmembrane region" description="Helical" evidence="7">
    <location>
        <begin position="128"/>
        <end position="152"/>
    </location>
</feature>